<evidence type="ECO:0000256" key="5">
    <source>
        <dbReference type="ARBA" id="ARBA00022842"/>
    </source>
</evidence>
<comment type="caution">
    <text evidence="7">The sequence shown here is derived from an EMBL/GenBank/DDBJ whole genome shotgun (WGS) entry which is preliminary data.</text>
</comment>
<keyword evidence="4" id="KW-0067">ATP-binding</keyword>
<dbReference type="InterPro" id="IPR005494">
    <property type="entry name" value="GSPS_pre-ATP-grasp-like_dom"/>
</dbReference>
<reference evidence="8" key="1">
    <citation type="journal article" date="2019" name="Int. J. Syst. Evol. Microbiol.">
        <title>The Global Catalogue of Microorganisms (GCM) 10K type strain sequencing project: providing services to taxonomists for standard genome sequencing and annotation.</title>
        <authorList>
            <consortium name="The Broad Institute Genomics Platform"/>
            <consortium name="The Broad Institute Genome Sequencing Center for Infectious Disease"/>
            <person name="Wu L."/>
            <person name="Ma J."/>
        </authorList>
    </citation>
    <scope>NUCLEOTIDE SEQUENCE [LARGE SCALE GENOMIC DNA]</scope>
    <source>
        <strain evidence="8">CGMCC 1.12942</strain>
    </source>
</reference>
<keyword evidence="5" id="KW-0460">Magnesium</keyword>
<dbReference type="InterPro" id="IPR016185">
    <property type="entry name" value="PreATP-grasp_dom_sf"/>
</dbReference>
<dbReference type="Gene3D" id="3.30.1490.330">
    <property type="match status" value="1"/>
</dbReference>
<feature type="domain" description="Glutathionylspermidine synthase pre-ATP-grasp-like" evidence="6">
    <location>
        <begin position="22"/>
        <end position="412"/>
    </location>
</feature>
<keyword evidence="1" id="KW-0436">Ligase</keyword>
<dbReference type="SUPFAM" id="SSF52440">
    <property type="entry name" value="PreATP-grasp domain"/>
    <property type="match status" value="1"/>
</dbReference>
<evidence type="ECO:0000256" key="2">
    <source>
        <dbReference type="ARBA" id="ARBA00022723"/>
    </source>
</evidence>
<evidence type="ECO:0000256" key="3">
    <source>
        <dbReference type="ARBA" id="ARBA00022741"/>
    </source>
</evidence>
<organism evidence="7 8">
    <name type="scientific">Laceyella putida</name>
    <dbReference type="NCBI Taxonomy" id="110101"/>
    <lineage>
        <taxon>Bacteria</taxon>
        <taxon>Bacillati</taxon>
        <taxon>Bacillota</taxon>
        <taxon>Bacilli</taxon>
        <taxon>Bacillales</taxon>
        <taxon>Thermoactinomycetaceae</taxon>
        <taxon>Laceyella</taxon>
    </lineage>
</organism>
<evidence type="ECO:0000259" key="6">
    <source>
        <dbReference type="Pfam" id="PF03738"/>
    </source>
</evidence>
<sequence>MGQSEYRQRRSHLYTPIKEAGVFTWDRDHHDGTEYALATVHPISESFRRELAFATERLGQIFAKTVRIIQEGSDALLRELGIPDAAWRAVRHPIMPSMPTLIGRFDFAHTPQGLKMLEFNSDTPTCVVEAFHVNGLVCEALGYADPNQGEHHRLRQAFQELLEGYRQWGYSTERIVFSALDWHVEDAGTTKYLLQQSGLEAVFAPLSSLAVKGDRLYVLAGETASPVDVLYRLHALEILADDQDEQGYPTGKHLLKLVADKRLALINPPGAILSQTKALQALIWNLSDSQVFYTAEERECIHRYMLPTYVDNPFHGKRAYVTKPIFGREGGAVTLYDQTGATIARDHEELYWEQMMIYQELAEMEKVEVETCEGRFEGELLWSSFLIGGQASAIVARVDKKITGDSSYFLPVGLMGEREKR</sequence>
<evidence type="ECO:0000256" key="1">
    <source>
        <dbReference type="ARBA" id="ARBA00022598"/>
    </source>
</evidence>
<evidence type="ECO:0000256" key="4">
    <source>
        <dbReference type="ARBA" id="ARBA00022840"/>
    </source>
</evidence>
<dbReference type="SUPFAM" id="SSF56059">
    <property type="entry name" value="Glutathione synthetase ATP-binding domain-like"/>
    <property type="match status" value="1"/>
</dbReference>
<name>A0ABW2RG67_9BACL</name>
<dbReference type="Proteomes" id="UP001596500">
    <property type="component" value="Unassembled WGS sequence"/>
</dbReference>
<dbReference type="RefSeq" id="WP_379863467.1">
    <property type="nucleotide sequence ID" value="NZ_JBHTBW010000006.1"/>
</dbReference>
<gene>
    <name evidence="7" type="ORF">ACFQNG_02235</name>
</gene>
<evidence type="ECO:0000313" key="7">
    <source>
        <dbReference type="EMBL" id="MFC7439983.1"/>
    </source>
</evidence>
<evidence type="ECO:0000313" key="8">
    <source>
        <dbReference type="Proteomes" id="UP001596500"/>
    </source>
</evidence>
<proteinExistence type="predicted"/>
<accession>A0ABW2RG67</accession>
<dbReference type="EMBL" id="JBHTBW010000006">
    <property type="protein sequence ID" value="MFC7439983.1"/>
    <property type="molecule type" value="Genomic_DNA"/>
</dbReference>
<keyword evidence="3" id="KW-0547">Nucleotide-binding</keyword>
<protein>
    <submittedName>
        <fullName evidence="7">Glutathionylspermidine synthase family protein</fullName>
    </submittedName>
</protein>
<keyword evidence="2" id="KW-0479">Metal-binding</keyword>
<dbReference type="Pfam" id="PF03738">
    <property type="entry name" value="GSP_synth"/>
    <property type="match status" value="1"/>
</dbReference>
<keyword evidence="8" id="KW-1185">Reference proteome</keyword>